<evidence type="ECO:0000256" key="1">
    <source>
        <dbReference type="ARBA" id="ARBA00023125"/>
    </source>
</evidence>
<gene>
    <name evidence="4" type="ORF">SAMN05421833_12427</name>
</gene>
<accession>A0A1N7FUY6</accession>
<dbReference type="Pfam" id="PF00440">
    <property type="entry name" value="TetR_N"/>
    <property type="match status" value="1"/>
</dbReference>
<protein>
    <submittedName>
        <fullName evidence="4">Transcriptional regulator, TetR family</fullName>
    </submittedName>
</protein>
<reference evidence="5" key="1">
    <citation type="submission" date="2017-01" db="EMBL/GenBank/DDBJ databases">
        <authorList>
            <person name="Varghese N."/>
            <person name="Submissions S."/>
        </authorList>
    </citation>
    <scope>NUCLEOTIDE SEQUENCE [LARGE SCALE GENOMIC DNA]</scope>
    <source>
        <strain evidence="5">ATCC 12950</strain>
    </source>
</reference>
<feature type="DNA-binding region" description="H-T-H motif" evidence="2">
    <location>
        <begin position="29"/>
        <end position="48"/>
    </location>
</feature>
<organism evidence="4 5">
    <name type="scientific">Microbispora rosea</name>
    <dbReference type="NCBI Taxonomy" id="58117"/>
    <lineage>
        <taxon>Bacteria</taxon>
        <taxon>Bacillati</taxon>
        <taxon>Actinomycetota</taxon>
        <taxon>Actinomycetes</taxon>
        <taxon>Streptosporangiales</taxon>
        <taxon>Streptosporangiaceae</taxon>
        <taxon>Microbispora</taxon>
    </lineage>
</organism>
<dbReference type="PANTHER" id="PTHR30055">
    <property type="entry name" value="HTH-TYPE TRANSCRIPTIONAL REGULATOR RUTR"/>
    <property type="match status" value="1"/>
</dbReference>
<feature type="domain" description="HTH tetR-type" evidence="3">
    <location>
        <begin position="6"/>
        <end position="66"/>
    </location>
</feature>
<dbReference type="RefSeq" id="WP_076439600.1">
    <property type="nucleotide sequence ID" value="NZ_FTNI01000024.1"/>
</dbReference>
<dbReference type="STRING" id="58117.SAMN05421833_12427"/>
<dbReference type="Proteomes" id="UP000186096">
    <property type="component" value="Unassembled WGS sequence"/>
</dbReference>
<sequence>MARSATTTRADILDSAVRLFAAHGFRGTSLQDIATDAGCSKASLLYHFTNKDAILTELLAPVGPEFAELEGRLAGLDGEEAARAAVAGLVDLSLRFRLQVKILLQDVDALLNRPELPDVDGLTERLTVALSGRSATPQARVWAWMAMLGIILTSAGELTLPEETLRAELTRGALRTLGLQTD</sequence>
<dbReference type="PRINTS" id="PR00455">
    <property type="entry name" value="HTHTETR"/>
</dbReference>
<evidence type="ECO:0000313" key="4">
    <source>
        <dbReference type="EMBL" id="SIS04114.1"/>
    </source>
</evidence>
<dbReference type="GO" id="GO:0003700">
    <property type="term" value="F:DNA-binding transcription factor activity"/>
    <property type="evidence" value="ECO:0007669"/>
    <property type="project" value="TreeGrafter"/>
</dbReference>
<dbReference type="PANTHER" id="PTHR30055:SF237">
    <property type="entry name" value="TRANSCRIPTIONAL REPRESSOR MCE3R"/>
    <property type="match status" value="1"/>
</dbReference>
<keyword evidence="5" id="KW-1185">Reference proteome</keyword>
<dbReference type="InterPro" id="IPR009057">
    <property type="entry name" value="Homeodomain-like_sf"/>
</dbReference>
<dbReference type="AlphaFoldDB" id="A0A1N7FUY6"/>
<dbReference type="SUPFAM" id="SSF46689">
    <property type="entry name" value="Homeodomain-like"/>
    <property type="match status" value="1"/>
</dbReference>
<evidence type="ECO:0000256" key="2">
    <source>
        <dbReference type="PROSITE-ProRule" id="PRU00335"/>
    </source>
</evidence>
<dbReference type="OrthoDB" id="3186364at2"/>
<proteinExistence type="predicted"/>
<name>A0A1N7FUY6_9ACTN</name>
<dbReference type="InterPro" id="IPR050109">
    <property type="entry name" value="HTH-type_TetR-like_transc_reg"/>
</dbReference>
<evidence type="ECO:0000259" key="3">
    <source>
        <dbReference type="PROSITE" id="PS50977"/>
    </source>
</evidence>
<dbReference type="EMBL" id="FTNI01000024">
    <property type="protein sequence ID" value="SIS04114.1"/>
    <property type="molecule type" value="Genomic_DNA"/>
</dbReference>
<dbReference type="InterPro" id="IPR001647">
    <property type="entry name" value="HTH_TetR"/>
</dbReference>
<dbReference type="GO" id="GO:0000976">
    <property type="term" value="F:transcription cis-regulatory region binding"/>
    <property type="evidence" value="ECO:0007669"/>
    <property type="project" value="TreeGrafter"/>
</dbReference>
<dbReference type="PROSITE" id="PS50977">
    <property type="entry name" value="HTH_TETR_2"/>
    <property type="match status" value="1"/>
</dbReference>
<keyword evidence="1 2" id="KW-0238">DNA-binding</keyword>
<evidence type="ECO:0000313" key="5">
    <source>
        <dbReference type="Proteomes" id="UP000186096"/>
    </source>
</evidence>
<dbReference type="Gene3D" id="1.10.357.10">
    <property type="entry name" value="Tetracycline Repressor, domain 2"/>
    <property type="match status" value="1"/>
</dbReference>